<dbReference type="Proteomes" id="UP001222958">
    <property type="component" value="Unassembled WGS sequence"/>
</dbReference>
<gene>
    <name evidence="2" type="ORF">QDQ28_14070</name>
</gene>
<name>A0AAP4A8S6_CLOPF</name>
<proteinExistence type="predicted"/>
<evidence type="ECO:0000313" key="2">
    <source>
        <dbReference type="EMBL" id="MDH2337301.1"/>
    </source>
</evidence>
<dbReference type="Pfam" id="PF24292">
    <property type="entry name" value="DUF7479"/>
    <property type="match status" value="1"/>
</dbReference>
<dbReference type="InterPro" id="IPR055902">
    <property type="entry name" value="DUF7479"/>
</dbReference>
<sequence length="101" mass="11689">MKVICEECKKDFQATNDMIKVNYLGSMKTEVTYNCPNCGQKFIVGVMSTKARKLKRAMEKLRIVIDEKLRKGYKECNEQKVVKDLGDQLLAEMNKYSRGDK</sequence>
<reference evidence="2" key="1">
    <citation type="submission" date="2023-04" db="EMBL/GenBank/DDBJ databases">
        <title>Epidemiological investigation of Clostridium perfringens isolated from cattle.</title>
        <authorList>
            <person name="Tian R."/>
        </authorList>
    </citation>
    <scope>NUCLEOTIDE SEQUENCE</scope>
    <source>
        <strain evidence="2">ZWCP172</strain>
    </source>
</reference>
<protein>
    <recommendedName>
        <fullName evidence="1">DUF7479 domain-containing protein</fullName>
    </recommendedName>
</protein>
<feature type="domain" description="DUF7479" evidence="1">
    <location>
        <begin position="2"/>
        <end position="48"/>
    </location>
</feature>
<accession>A0AAP4A8S6</accession>
<dbReference type="AlphaFoldDB" id="A0AAP4A8S6"/>
<dbReference type="EMBL" id="JARVUX010000012">
    <property type="protein sequence ID" value="MDH2337301.1"/>
    <property type="molecule type" value="Genomic_DNA"/>
</dbReference>
<evidence type="ECO:0000259" key="1">
    <source>
        <dbReference type="Pfam" id="PF24292"/>
    </source>
</evidence>
<comment type="caution">
    <text evidence="2">The sequence shown here is derived from an EMBL/GenBank/DDBJ whole genome shotgun (WGS) entry which is preliminary data.</text>
</comment>
<organism evidence="2 3">
    <name type="scientific">Clostridium perfringens</name>
    <dbReference type="NCBI Taxonomy" id="1502"/>
    <lineage>
        <taxon>Bacteria</taxon>
        <taxon>Bacillati</taxon>
        <taxon>Bacillota</taxon>
        <taxon>Clostridia</taxon>
        <taxon>Eubacteriales</taxon>
        <taxon>Clostridiaceae</taxon>
        <taxon>Clostridium</taxon>
    </lineage>
</organism>
<dbReference type="RefSeq" id="WP_279858257.1">
    <property type="nucleotide sequence ID" value="NZ_JARVUX010000012.1"/>
</dbReference>
<evidence type="ECO:0000313" key="3">
    <source>
        <dbReference type="Proteomes" id="UP001222958"/>
    </source>
</evidence>